<protein>
    <submittedName>
        <fullName evidence="2">Uncharacterized protein</fullName>
    </submittedName>
</protein>
<dbReference type="GO" id="GO:0009733">
    <property type="term" value="P:response to auxin"/>
    <property type="evidence" value="ECO:0007669"/>
    <property type="project" value="InterPro"/>
</dbReference>
<dbReference type="InterPro" id="IPR003676">
    <property type="entry name" value="SAUR_fam"/>
</dbReference>
<dbReference type="Proteomes" id="UP001454036">
    <property type="component" value="Unassembled WGS sequence"/>
</dbReference>
<dbReference type="Pfam" id="PF02519">
    <property type="entry name" value="Auxin_inducible"/>
    <property type="match status" value="1"/>
</dbReference>
<comment type="similarity">
    <text evidence="1">Belongs to the ARG7 family.</text>
</comment>
<name>A0AAV3NTG8_LITER</name>
<organism evidence="2 3">
    <name type="scientific">Lithospermum erythrorhizon</name>
    <name type="common">Purple gromwell</name>
    <name type="synonym">Lithospermum officinale var. erythrorhizon</name>
    <dbReference type="NCBI Taxonomy" id="34254"/>
    <lineage>
        <taxon>Eukaryota</taxon>
        <taxon>Viridiplantae</taxon>
        <taxon>Streptophyta</taxon>
        <taxon>Embryophyta</taxon>
        <taxon>Tracheophyta</taxon>
        <taxon>Spermatophyta</taxon>
        <taxon>Magnoliopsida</taxon>
        <taxon>eudicotyledons</taxon>
        <taxon>Gunneridae</taxon>
        <taxon>Pentapetalae</taxon>
        <taxon>asterids</taxon>
        <taxon>lamiids</taxon>
        <taxon>Boraginales</taxon>
        <taxon>Boraginaceae</taxon>
        <taxon>Boraginoideae</taxon>
        <taxon>Lithospermeae</taxon>
        <taxon>Lithospermum</taxon>
    </lineage>
</organism>
<comment type="caution">
    <text evidence="2">The sequence shown here is derived from an EMBL/GenBank/DDBJ whole genome shotgun (WGS) entry which is preliminary data.</text>
</comment>
<dbReference type="PANTHER" id="PTHR31175">
    <property type="entry name" value="AUXIN-RESPONSIVE FAMILY PROTEIN"/>
    <property type="match status" value="1"/>
</dbReference>
<dbReference type="EMBL" id="BAABME010000430">
    <property type="protein sequence ID" value="GAA0142709.1"/>
    <property type="molecule type" value="Genomic_DNA"/>
</dbReference>
<reference evidence="2 3" key="1">
    <citation type="submission" date="2024-01" db="EMBL/GenBank/DDBJ databases">
        <title>The complete chloroplast genome sequence of Lithospermum erythrorhizon: insights into the phylogenetic relationship among Boraginaceae species and the maternal lineages of purple gromwells.</title>
        <authorList>
            <person name="Okada T."/>
            <person name="Watanabe K."/>
        </authorList>
    </citation>
    <scope>NUCLEOTIDE SEQUENCE [LARGE SCALE GENOMIC DNA]</scope>
</reference>
<accession>A0AAV3NTG8</accession>
<dbReference type="PANTHER" id="PTHR31175:SF82">
    <property type="entry name" value="AUXIN-RESPONSIVE PROTEIN SAUR65"/>
    <property type="match status" value="1"/>
</dbReference>
<proteinExistence type="inferred from homology"/>
<gene>
    <name evidence="2" type="ORF">LIER_03545</name>
</gene>
<evidence type="ECO:0000256" key="1">
    <source>
        <dbReference type="ARBA" id="ARBA00006974"/>
    </source>
</evidence>
<evidence type="ECO:0000313" key="3">
    <source>
        <dbReference type="Proteomes" id="UP001454036"/>
    </source>
</evidence>
<dbReference type="AlphaFoldDB" id="A0AAV3NTG8"/>
<keyword evidence="3" id="KW-1185">Reference proteome</keyword>
<evidence type="ECO:0000313" key="2">
    <source>
        <dbReference type="EMBL" id="GAA0142709.1"/>
    </source>
</evidence>
<sequence>MVSTKKLIKMAKKWQKFAATQRKRIMFPKKVENVNEDRSAFNTPTTSSTKEDNGCFVVYSADQERFRIPLHYLNNEIFKELLKMSEEEFGLPSEGPIILPVDGKLLEYIIGMIQRGLAGDIQKALLISVAITSCSLPSLHQEPRNYQLLVY</sequence>